<keyword evidence="13" id="KW-1185">Reference proteome</keyword>
<keyword evidence="6 9" id="KW-0028">Amino-acid biosynthesis</keyword>
<dbReference type="SUPFAM" id="SSF48179">
    <property type="entry name" value="6-phosphogluconate dehydrogenase C-terminal domain-like"/>
    <property type="match status" value="1"/>
</dbReference>
<name>A0A6M0P6J8_9BACI</name>
<dbReference type="EC" id="1.5.1.2" evidence="6 7"/>
<evidence type="ECO:0000256" key="8">
    <source>
        <dbReference type="PIRSR" id="PIRSR000193-1"/>
    </source>
</evidence>
<dbReference type="PANTHER" id="PTHR11645:SF49">
    <property type="entry name" value="PYRROLINE-5-CARBOXYLATE REDUCTASE 1"/>
    <property type="match status" value="1"/>
</dbReference>
<evidence type="ECO:0000256" key="3">
    <source>
        <dbReference type="ARBA" id="ARBA00022857"/>
    </source>
</evidence>
<comment type="caution">
    <text evidence="12">The sequence shown here is derived from an EMBL/GenBank/DDBJ whole genome shotgun (WGS) entry which is preliminary data.</text>
</comment>
<evidence type="ECO:0000256" key="9">
    <source>
        <dbReference type="RuleBase" id="RU003903"/>
    </source>
</evidence>
<dbReference type="Proteomes" id="UP000476934">
    <property type="component" value="Unassembled WGS sequence"/>
</dbReference>
<keyword evidence="6" id="KW-0963">Cytoplasm</keyword>
<dbReference type="FunFam" id="1.10.3730.10:FF:000001">
    <property type="entry name" value="Pyrroline-5-carboxylate reductase"/>
    <property type="match status" value="1"/>
</dbReference>
<comment type="similarity">
    <text evidence="1 6 9">Belongs to the pyrroline-5-carboxylate reductase family.</text>
</comment>
<comment type="catalytic activity">
    <reaction evidence="6 9">
        <text>L-proline + NADP(+) = (S)-1-pyrroline-5-carboxylate + NADPH + 2 H(+)</text>
        <dbReference type="Rhea" id="RHEA:14109"/>
        <dbReference type="ChEBI" id="CHEBI:15378"/>
        <dbReference type="ChEBI" id="CHEBI:17388"/>
        <dbReference type="ChEBI" id="CHEBI:57783"/>
        <dbReference type="ChEBI" id="CHEBI:58349"/>
        <dbReference type="ChEBI" id="CHEBI:60039"/>
        <dbReference type="EC" id="1.5.1.2"/>
    </reaction>
</comment>
<dbReference type="GO" id="GO:0005737">
    <property type="term" value="C:cytoplasm"/>
    <property type="evidence" value="ECO:0007669"/>
    <property type="project" value="UniProtKB-SubCell"/>
</dbReference>
<evidence type="ECO:0000256" key="6">
    <source>
        <dbReference type="HAMAP-Rule" id="MF_01925"/>
    </source>
</evidence>
<organism evidence="12 13">
    <name type="scientific">Heyndrickxia ginsengihumi</name>
    <dbReference type="NCBI Taxonomy" id="363870"/>
    <lineage>
        <taxon>Bacteria</taxon>
        <taxon>Bacillati</taxon>
        <taxon>Bacillota</taxon>
        <taxon>Bacilli</taxon>
        <taxon>Bacillales</taxon>
        <taxon>Bacillaceae</taxon>
        <taxon>Heyndrickxia</taxon>
    </lineage>
</organism>
<reference evidence="12 13" key="1">
    <citation type="submission" date="2020-02" db="EMBL/GenBank/DDBJ databases">
        <authorList>
            <person name="Feng H."/>
        </authorList>
    </citation>
    <scope>NUCLEOTIDE SEQUENCE [LARGE SCALE GENOMIC DNA]</scope>
    <source>
        <strain evidence="12 13">Gsoil 114</strain>
    </source>
</reference>
<evidence type="ECO:0000256" key="4">
    <source>
        <dbReference type="ARBA" id="ARBA00023002"/>
    </source>
</evidence>
<feature type="domain" description="Pyrroline-5-carboxylate reductase catalytic N-terminal" evidence="10">
    <location>
        <begin position="3"/>
        <end position="98"/>
    </location>
</feature>
<dbReference type="Pfam" id="PF03807">
    <property type="entry name" value="F420_oxidored"/>
    <property type="match status" value="1"/>
</dbReference>
<dbReference type="InterPro" id="IPR036291">
    <property type="entry name" value="NAD(P)-bd_dom_sf"/>
</dbReference>
<dbReference type="PIRSF" id="PIRSF000193">
    <property type="entry name" value="Pyrrol-5-carb_rd"/>
    <property type="match status" value="1"/>
</dbReference>
<keyword evidence="2 6" id="KW-0641">Proline biosynthesis</keyword>
<proteinExistence type="inferred from homology"/>
<dbReference type="NCBIfam" id="TIGR00112">
    <property type="entry name" value="proC"/>
    <property type="match status" value="1"/>
</dbReference>
<comment type="catalytic activity">
    <reaction evidence="6">
        <text>L-proline + NAD(+) = (S)-1-pyrroline-5-carboxylate + NADH + 2 H(+)</text>
        <dbReference type="Rhea" id="RHEA:14105"/>
        <dbReference type="ChEBI" id="CHEBI:15378"/>
        <dbReference type="ChEBI" id="CHEBI:17388"/>
        <dbReference type="ChEBI" id="CHEBI:57540"/>
        <dbReference type="ChEBI" id="CHEBI:57945"/>
        <dbReference type="ChEBI" id="CHEBI:60039"/>
        <dbReference type="EC" id="1.5.1.2"/>
    </reaction>
</comment>
<dbReference type="EMBL" id="JAAIWK010000012">
    <property type="protein sequence ID" value="NEY20113.1"/>
    <property type="molecule type" value="Genomic_DNA"/>
</dbReference>
<keyword evidence="3 6" id="KW-0521">NADP</keyword>
<dbReference type="PROSITE" id="PS00521">
    <property type="entry name" value="P5CR"/>
    <property type="match status" value="1"/>
</dbReference>
<dbReference type="GO" id="GO:0055129">
    <property type="term" value="P:L-proline biosynthetic process"/>
    <property type="evidence" value="ECO:0007669"/>
    <property type="project" value="UniProtKB-UniRule"/>
</dbReference>
<accession>A0A6M0P6J8</accession>
<dbReference type="SUPFAM" id="SSF51735">
    <property type="entry name" value="NAD(P)-binding Rossmann-fold domains"/>
    <property type="match status" value="1"/>
</dbReference>
<evidence type="ECO:0000256" key="5">
    <source>
        <dbReference type="ARBA" id="ARBA00058118"/>
    </source>
</evidence>
<dbReference type="InterPro" id="IPR028939">
    <property type="entry name" value="P5C_Rdtase_cat_N"/>
</dbReference>
<dbReference type="GO" id="GO:0004735">
    <property type="term" value="F:pyrroline-5-carboxylate reductase activity"/>
    <property type="evidence" value="ECO:0007669"/>
    <property type="project" value="UniProtKB-UniRule"/>
</dbReference>
<comment type="function">
    <text evidence="5 6">Catalyzes the reduction of 1-pyrroline-5-carboxylate (PCA) to L-proline.</text>
</comment>
<evidence type="ECO:0000313" key="12">
    <source>
        <dbReference type="EMBL" id="NEY20113.1"/>
    </source>
</evidence>
<evidence type="ECO:0000256" key="1">
    <source>
        <dbReference type="ARBA" id="ARBA00005525"/>
    </source>
</evidence>
<dbReference type="PANTHER" id="PTHR11645">
    <property type="entry name" value="PYRROLINE-5-CARBOXYLATE REDUCTASE"/>
    <property type="match status" value="1"/>
</dbReference>
<comment type="subcellular location">
    <subcellularLocation>
        <location evidence="6">Cytoplasm</location>
    </subcellularLocation>
</comment>
<evidence type="ECO:0000256" key="2">
    <source>
        <dbReference type="ARBA" id="ARBA00022650"/>
    </source>
</evidence>
<dbReference type="UniPathway" id="UPA00098">
    <property type="reaction ID" value="UER00361"/>
</dbReference>
<feature type="domain" description="Pyrroline-5-carboxylate reductase dimerisation" evidence="11">
    <location>
        <begin position="161"/>
        <end position="263"/>
    </location>
</feature>
<sequence length="275" mass="29314">MNISFIGAGSMAEAMISGIIEKKIVAGNEITVLNRSNGHRITQLQEKYGIKKLTSLSELEKHTDVIILAVKPKDILTALQSIQSYIQQGQLLVSVAAGISLSFIESQLHNDVPIVRAMPNTSAMIGKSATAIAFNQSVSDAHQKMALKLFSAIGLTKVVEENQLDAVTGLSGSGPAYIYYIAEALEQAANEIGLEEQIAKQLVIQTLIGAAEMLKHSGEAPENLRKAVTSPGGTTEAGIKVLEQHSVKEAFIDCVKAATKQSAVLAQTFEQVSSK</sequence>
<reference evidence="12 13" key="2">
    <citation type="submission" date="2020-03" db="EMBL/GenBank/DDBJ databases">
        <title>Bacillus aquiflavi sp. nov., isolated from yellow water of strong flavor Chinese baijiu in Yibin region of China.</title>
        <authorList>
            <person name="Xie J."/>
        </authorList>
    </citation>
    <scope>NUCLEOTIDE SEQUENCE [LARGE SCALE GENOMIC DNA]</scope>
    <source>
        <strain evidence="12 13">Gsoil 114</strain>
    </source>
</reference>
<dbReference type="Gene3D" id="3.40.50.720">
    <property type="entry name" value="NAD(P)-binding Rossmann-like Domain"/>
    <property type="match status" value="1"/>
</dbReference>
<dbReference type="RefSeq" id="WP_163173760.1">
    <property type="nucleotide sequence ID" value="NZ_JAAIWK010000012.1"/>
</dbReference>
<evidence type="ECO:0000259" key="11">
    <source>
        <dbReference type="Pfam" id="PF14748"/>
    </source>
</evidence>
<protein>
    <recommendedName>
        <fullName evidence="6 7">Pyrroline-5-carboxylate reductase</fullName>
        <shortName evidence="6">P5C reductase</shortName>
        <shortName evidence="6">P5CR</shortName>
        <ecNumber evidence="6 7">1.5.1.2</ecNumber>
    </recommendedName>
    <alternativeName>
        <fullName evidence="6">PCA reductase</fullName>
    </alternativeName>
</protein>
<evidence type="ECO:0000259" key="10">
    <source>
        <dbReference type="Pfam" id="PF03807"/>
    </source>
</evidence>
<dbReference type="InterPro" id="IPR053790">
    <property type="entry name" value="P5CR-like_CS"/>
</dbReference>
<dbReference type="InterPro" id="IPR029036">
    <property type="entry name" value="P5CR_dimer"/>
</dbReference>
<feature type="binding site" evidence="8">
    <location>
        <begin position="69"/>
        <end position="72"/>
    </location>
    <ligand>
        <name>NADP(+)</name>
        <dbReference type="ChEBI" id="CHEBI:58349"/>
    </ligand>
</feature>
<dbReference type="InterPro" id="IPR000304">
    <property type="entry name" value="Pyrroline-COOH_reductase"/>
</dbReference>
<evidence type="ECO:0000256" key="7">
    <source>
        <dbReference type="NCBIfam" id="TIGR00112"/>
    </source>
</evidence>
<evidence type="ECO:0000313" key="13">
    <source>
        <dbReference type="Proteomes" id="UP000476934"/>
    </source>
</evidence>
<feature type="binding site" evidence="8">
    <location>
        <begin position="6"/>
        <end position="11"/>
    </location>
    <ligand>
        <name>NADP(+)</name>
        <dbReference type="ChEBI" id="CHEBI:58349"/>
    </ligand>
</feature>
<dbReference type="AlphaFoldDB" id="A0A6M0P6J8"/>
<gene>
    <name evidence="6 12" type="primary">proC</name>
    <name evidence="12" type="ORF">G4D61_09045</name>
</gene>
<dbReference type="HAMAP" id="MF_01925">
    <property type="entry name" value="P5C_reductase"/>
    <property type="match status" value="1"/>
</dbReference>
<dbReference type="Gene3D" id="1.10.3730.10">
    <property type="entry name" value="ProC C-terminal domain-like"/>
    <property type="match status" value="1"/>
</dbReference>
<dbReference type="InterPro" id="IPR008927">
    <property type="entry name" value="6-PGluconate_DH-like_C_sf"/>
</dbReference>
<keyword evidence="4 6" id="KW-0560">Oxidoreductase</keyword>
<dbReference type="Pfam" id="PF14748">
    <property type="entry name" value="P5CR_dimer"/>
    <property type="match status" value="1"/>
</dbReference>
<comment type="pathway">
    <text evidence="6 9">Amino-acid biosynthesis; L-proline biosynthesis; L-proline from L-glutamate 5-semialdehyde: step 1/1.</text>
</comment>